<gene>
    <name evidence="2" type="ORF">GQR93_05065</name>
</gene>
<feature type="transmembrane region" description="Helical" evidence="1">
    <location>
        <begin position="75"/>
        <end position="100"/>
    </location>
</feature>
<dbReference type="EMBL" id="CP047121">
    <property type="protein sequence ID" value="QHB53380.1"/>
    <property type="molecule type" value="Genomic_DNA"/>
</dbReference>
<dbReference type="GeneID" id="69057723"/>
<accession>A0A6P1EB69</accession>
<dbReference type="RefSeq" id="WP_003552940.1">
    <property type="nucleotide sequence ID" value="NZ_CABKOL010000106.1"/>
</dbReference>
<evidence type="ECO:0000313" key="2">
    <source>
        <dbReference type="EMBL" id="QHB53380.1"/>
    </source>
</evidence>
<evidence type="ECO:0000313" key="3">
    <source>
        <dbReference type="Proteomes" id="UP000465035"/>
    </source>
</evidence>
<dbReference type="AlphaFoldDB" id="A0A6P1EB69"/>
<keyword evidence="1" id="KW-0472">Membrane</keyword>
<organism evidence="2 3">
    <name type="scientific">Lentilactobacillus hilgardii</name>
    <name type="common">Lactobacillus hilgardii</name>
    <dbReference type="NCBI Taxonomy" id="1588"/>
    <lineage>
        <taxon>Bacteria</taxon>
        <taxon>Bacillati</taxon>
        <taxon>Bacillota</taxon>
        <taxon>Bacilli</taxon>
        <taxon>Lactobacillales</taxon>
        <taxon>Lactobacillaceae</taxon>
        <taxon>Lentilactobacillus</taxon>
    </lineage>
</organism>
<evidence type="ECO:0008006" key="4">
    <source>
        <dbReference type="Google" id="ProtNLM"/>
    </source>
</evidence>
<reference evidence="2 3" key="1">
    <citation type="submission" date="2019-12" db="EMBL/GenBank/DDBJ databases">
        <title>Lactobacillus hilgardii FLUB.</title>
        <authorList>
            <person name="Gustaw K."/>
        </authorList>
    </citation>
    <scope>NUCLEOTIDE SEQUENCE [LARGE SCALE GENOMIC DNA]</scope>
    <source>
        <strain evidence="2 3">FLUB</strain>
    </source>
</reference>
<keyword evidence="1" id="KW-0812">Transmembrane</keyword>
<name>A0A6P1EB69_LENHI</name>
<feature type="transmembrane region" description="Helical" evidence="1">
    <location>
        <begin position="20"/>
        <end position="39"/>
    </location>
</feature>
<proteinExistence type="predicted"/>
<dbReference type="Proteomes" id="UP000465035">
    <property type="component" value="Chromosome"/>
</dbReference>
<sequence>MNSNLKRLINPKFMKSFAIMYLVGVTMMILFSPVILTMAHFYEQIGYGILLVLLPLGWFHIFFNKDYATTRLLKLTDTLHFVVLAYGILYIAFVLSINFLF</sequence>
<evidence type="ECO:0000256" key="1">
    <source>
        <dbReference type="SAM" id="Phobius"/>
    </source>
</evidence>
<protein>
    <recommendedName>
        <fullName evidence="4">DUF4405 domain-containing protein</fullName>
    </recommendedName>
</protein>
<keyword evidence="1" id="KW-1133">Transmembrane helix</keyword>
<feature type="transmembrane region" description="Helical" evidence="1">
    <location>
        <begin position="45"/>
        <end position="63"/>
    </location>
</feature>